<feature type="compositionally biased region" description="Basic residues" evidence="2">
    <location>
        <begin position="573"/>
        <end position="587"/>
    </location>
</feature>
<feature type="region of interest" description="Disordered" evidence="2">
    <location>
        <begin position="197"/>
        <end position="303"/>
    </location>
</feature>
<dbReference type="SUPFAM" id="SSF48371">
    <property type="entry name" value="ARM repeat"/>
    <property type="match status" value="1"/>
</dbReference>
<name>A0A024W9Y8_PLAFA</name>
<feature type="compositionally biased region" description="Polar residues" evidence="2">
    <location>
        <begin position="602"/>
        <end position="611"/>
    </location>
</feature>
<keyword evidence="3" id="KW-0472">Membrane</keyword>
<organism evidence="4 5">
    <name type="scientific">Plasmodium falciparum Tanzania</name>
    <name type="common">2000708</name>
    <dbReference type="NCBI Taxonomy" id="1036725"/>
    <lineage>
        <taxon>Eukaryota</taxon>
        <taxon>Sar</taxon>
        <taxon>Alveolata</taxon>
        <taxon>Apicomplexa</taxon>
        <taxon>Aconoidasida</taxon>
        <taxon>Haemosporida</taxon>
        <taxon>Plasmodiidae</taxon>
        <taxon>Plasmodium</taxon>
        <taxon>Plasmodium (Laverania)</taxon>
    </lineage>
</organism>
<gene>
    <name evidence="4" type="ORF">PFTANZ_01704</name>
</gene>
<feature type="region of interest" description="Disordered" evidence="2">
    <location>
        <begin position="133"/>
        <end position="178"/>
    </location>
</feature>
<feature type="region of interest" description="Disordered" evidence="2">
    <location>
        <begin position="1468"/>
        <end position="1576"/>
    </location>
</feature>
<feature type="compositionally biased region" description="Basic residues" evidence="2">
    <location>
        <begin position="149"/>
        <end position="162"/>
    </location>
</feature>
<feature type="compositionally biased region" description="Basic and acidic residues" evidence="2">
    <location>
        <begin position="588"/>
        <end position="597"/>
    </location>
</feature>
<keyword evidence="3" id="KW-1133">Transmembrane helix</keyword>
<feature type="transmembrane region" description="Helical" evidence="3">
    <location>
        <begin position="910"/>
        <end position="928"/>
    </location>
</feature>
<feature type="compositionally biased region" description="Low complexity" evidence="2">
    <location>
        <begin position="76"/>
        <end position="85"/>
    </location>
</feature>
<evidence type="ECO:0000313" key="4">
    <source>
        <dbReference type="EMBL" id="ETW37522.1"/>
    </source>
</evidence>
<sequence length="1576" mass="186242">MKKYLLFENSQYSYIINSIKNGDESEMLAALNDFYEQLNLSADGGLSNSTLEEYMNVLIHVIKSPHISYNSVYGRNENNNNNNNNNKKKNVKNSTNDKKGNSSERINEVVGSGINSFFKIIQEHMGVYASDFDEGEESESDFSGTKEDKKKKKKKKKKKNKEKNKSSNNNNNNIKEKKNLLELLNVKEEDFINEGDKNCEEDVKDEDKENNSDNNKNDDKKKKDNKKKKVDKRNENKNENESSKEDDEKGLDKVPKKKKSKEKNVSKENNIKTEIIINSEEESEEDYSYSDNMSDNNSSSSTSECTIESENEKFFLSNINCVDVKYITIIYTATCCIYTILDIYPNSIKYIINNKEAVYILNKKLNDIEYIDVAEVILKIFEKLVEKDPMLILKKKSIKYMLMHIDFYNVNIQKKIFFCIIQMINNITKYRHITKYITPYCNIFINFFHYHYIHILNIICTLWRSFLDKMITLRLEEERLAMEDMLGISRNKKDNERTSYLSKLIEKKKDKKKSKKKNGNINANVNILDDGVRLEKRKTKGNNIKVTPIYDNDIIEISDEDESVNLMDKNIRKKGSVSGSKGKRKKTTSNDKIRGEDINDVVVTNESFQDCNNKSNSNNNEDMEDNHNNNNNNNNGDKSKSRDRNKLKTNYNNKLLLNMIHLNSDDNIYYKLSSEIESIYNINIRDNIIKLLIECQIEDNLYAFMETFYIISILVHYSNNVLEDFCKSEFLNKFNEFFGNKKFRSNNFLIIYILFTLYSFLPMCTYNGKLIYEYDNKRDIKDEIFYENIGEFINDEITKKKKNIDNIENIENIENAKNVENNMNVENAKNVQNNKNVENAKNVQNNKNDKDFINTSCRYNNKFGMLVYKFPIDVKKYKLTFYKNNLAHLFTLIKIVIPNIYYIYEETLYYDIKYLCILICLSVFISLYKISLTCYERVEFLNCLKYIFSYNKEMYSFLRSVILNHLSETSVISGITICKIVAHFTLLILKNPDSSILDVNNVENEVSNILKCINKNEDVNGGLLFNITHLMRDYNNRYLYVLLHIVHKILLKKKEEILEWEDKKESSSICFNKKIYNIIFMYFYDIFNNKMYIKKNDDKGCNNSTKDLLFFNRDREIMNVFLEYSELFFNYEKEKKITRQGGNICSYFKNENIKEELGFDEIVVIKNFIHSEEKCYNNMILCYYYLIYLFSNLSEKKEDSCIYFYQYNIGKRLYFFLYQSLLYGNNMKECNMNVSKYYTQDMIIKEKNKMDVLELLKSIDRNIRLYIFLYALLFVNNKRKEDMVHGLFLNSIKRIYKIFSENMLGEKNIEDINSNDIMHIKSLVVKIFDSYHYYLIINNLSFKSCYELIKIIKECLNIYDHFPIYFFKDNFSSKNNTKRVCANKFYDYINVNDPKGKGEGDGECDGEGEDDDEDDDNNNNNNNKDDGNGKKKKKEREREKKKNELFYEWKKEYDEFPSLRQDFSYNVYSRNRKSSELSKNSKPKKKKDNKNVSCGSSPNMDSINNNEIIKNTNENKNNCDYNIKEDDESGSSNKSINNKAKGNDDTMNKIDTTNNNKKINKTKDDEHEHEHEHEHT</sequence>
<feature type="compositionally biased region" description="Basic and acidic residues" evidence="2">
    <location>
        <begin position="95"/>
        <end position="105"/>
    </location>
</feature>
<feature type="compositionally biased region" description="Basic and acidic residues" evidence="2">
    <location>
        <begin position="197"/>
        <end position="222"/>
    </location>
</feature>
<reference evidence="4 5" key="1">
    <citation type="submission" date="2013-02" db="EMBL/GenBank/DDBJ databases">
        <title>The Genome Annotation of Plasmodium falciparum Tanzania (2000708).</title>
        <authorList>
            <consortium name="The Broad Institute Genome Sequencing Platform"/>
            <consortium name="The Broad Institute Genome Sequencing Center for Infectious Disease"/>
            <person name="Neafsey D."/>
            <person name="Hoffman S."/>
            <person name="Volkman S."/>
            <person name="Rosenthal P."/>
            <person name="Walker B."/>
            <person name="Young S.K."/>
            <person name="Zeng Q."/>
            <person name="Gargeya S."/>
            <person name="Fitzgerald M."/>
            <person name="Haas B."/>
            <person name="Abouelleil A."/>
            <person name="Allen A.W."/>
            <person name="Alvarado L."/>
            <person name="Arachchi H.M."/>
            <person name="Berlin A.M."/>
            <person name="Chapman S.B."/>
            <person name="Gainer-Dewar J."/>
            <person name="Goldberg J."/>
            <person name="Griggs A."/>
            <person name="Gujja S."/>
            <person name="Hansen M."/>
            <person name="Howarth C."/>
            <person name="Imamovic A."/>
            <person name="Ireland A."/>
            <person name="Larimer J."/>
            <person name="McCowan C."/>
            <person name="Murphy C."/>
            <person name="Pearson M."/>
            <person name="Poon T.W."/>
            <person name="Priest M."/>
            <person name="Roberts A."/>
            <person name="Saif S."/>
            <person name="Shea T."/>
            <person name="Sisk P."/>
            <person name="Sykes S."/>
            <person name="Wortman J."/>
            <person name="Nusbaum C."/>
            <person name="Birren B."/>
        </authorList>
    </citation>
    <scope>NUCLEOTIDE SEQUENCE [LARGE SCALE GENOMIC DNA]</scope>
    <source>
        <strain evidence="5">Tanzania (2000708)</strain>
    </source>
</reference>
<dbReference type="GO" id="GO:0043161">
    <property type="term" value="P:proteasome-mediated ubiquitin-dependent protein catabolic process"/>
    <property type="evidence" value="ECO:0007669"/>
    <property type="project" value="TreeGrafter"/>
</dbReference>
<feature type="compositionally biased region" description="Acidic residues" evidence="2">
    <location>
        <begin position="279"/>
        <end position="288"/>
    </location>
</feature>
<keyword evidence="1" id="KW-0808">Transferase</keyword>
<feature type="compositionally biased region" description="Low complexity" evidence="2">
    <location>
        <begin position="289"/>
        <end position="303"/>
    </location>
</feature>
<feature type="compositionally biased region" description="Polar residues" evidence="2">
    <location>
        <begin position="1530"/>
        <end position="1540"/>
    </location>
</feature>
<evidence type="ECO:0000313" key="5">
    <source>
        <dbReference type="Proteomes" id="UP000030708"/>
    </source>
</evidence>
<evidence type="ECO:0008006" key="6">
    <source>
        <dbReference type="Google" id="ProtNLM"/>
    </source>
</evidence>
<feature type="transmembrane region" description="Helical" evidence="3">
    <location>
        <begin position="749"/>
        <end position="768"/>
    </location>
</feature>
<proteinExistence type="predicted"/>
<accession>A0A024W9Y8</accession>
<dbReference type="GO" id="GO:0061630">
    <property type="term" value="F:ubiquitin protein ligase activity"/>
    <property type="evidence" value="ECO:0007669"/>
    <property type="project" value="InterPro"/>
</dbReference>
<feature type="region of interest" description="Disordered" evidence="2">
    <location>
        <begin position="1397"/>
        <end position="1440"/>
    </location>
</feature>
<feature type="transmembrane region" description="Helical" evidence="3">
    <location>
        <begin position="885"/>
        <end position="904"/>
    </location>
</feature>
<dbReference type="GO" id="GO:0000209">
    <property type="term" value="P:protein polyubiquitination"/>
    <property type="evidence" value="ECO:0007669"/>
    <property type="project" value="TreeGrafter"/>
</dbReference>
<feature type="region of interest" description="Disordered" evidence="2">
    <location>
        <begin position="73"/>
        <end position="105"/>
    </location>
</feature>
<reference evidence="4 5" key="2">
    <citation type="submission" date="2013-02" db="EMBL/GenBank/DDBJ databases">
        <title>The Genome Sequence of Plasmodium falciparum Tanzania (2000708).</title>
        <authorList>
            <consortium name="The Broad Institute Genome Sequencing Platform"/>
            <consortium name="The Broad Institute Genome Sequencing Center for Infectious Disease"/>
            <person name="Neafsey D."/>
            <person name="Cheeseman I."/>
            <person name="Volkman S."/>
            <person name="Adams J."/>
            <person name="Walker B."/>
            <person name="Young S.K."/>
            <person name="Zeng Q."/>
            <person name="Gargeya S."/>
            <person name="Fitzgerald M."/>
            <person name="Haas B."/>
            <person name="Abouelleil A."/>
            <person name="Alvarado L."/>
            <person name="Arachchi H.M."/>
            <person name="Berlin A.M."/>
            <person name="Chapman S.B."/>
            <person name="Dewar J."/>
            <person name="Goldberg J."/>
            <person name="Griggs A."/>
            <person name="Gujja S."/>
            <person name="Hansen M."/>
            <person name="Howarth C."/>
            <person name="Imamovic A."/>
            <person name="Larimer J."/>
            <person name="McCowan C."/>
            <person name="Murphy C."/>
            <person name="Neiman D."/>
            <person name="Pearson M."/>
            <person name="Priest M."/>
            <person name="Roberts A."/>
            <person name="Saif S."/>
            <person name="Shea T."/>
            <person name="Sisk P."/>
            <person name="Sykes S."/>
            <person name="Wortman J."/>
            <person name="Nusbaum C."/>
            <person name="Birren B."/>
        </authorList>
    </citation>
    <scope>NUCLEOTIDE SEQUENCE [LARGE SCALE GENOMIC DNA]</scope>
    <source>
        <strain evidence="5">Tanzania (2000708)</strain>
    </source>
</reference>
<keyword evidence="3" id="KW-0812">Transmembrane</keyword>
<feature type="compositionally biased region" description="Basic and acidic residues" evidence="2">
    <location>
        <begin position="232"/>
        <end position="254"/>
    </location>
</feature>
<evidence type="ECO:0000256" key="1">
    <source>
        <dbReference type="ARBA" id="ARBA00022679"/>
    </source>
</evidence>
<dbReference type="EMBL" id="KI926357">
    <property type="protein sequence ID" value="ETW37522.1"/>
    <property type="molecule type" value="Genomic_DNA"/>
</dbReference>
<evidence type="ECO:0000256" key="3">
    <source>
        <dbReference type="SAM" id="Phobius"/>
    </source>
</evidence>
<protein>
    <recommendedName>
        <fullName evidence="6">HECT domain-containing protein</fullName>
    </recommendedName>
</protein>
<dbReference type="PANTHER" id="PTHR45670">
    <property type="entry name" value="E3 UBIQUITIN-PROTEIN LIGASE TRIP12"/>
    <property type="match status" value="1"/>
</dbReference>
<feature type="region of interest" description="Disordered" evidence="2">
    <location>
        <begin position="573"/>
        <end position="645"/>
    </location>
</feature>
<dbReference type="InterPro" id="IPR016024">
    <property type="entry name" value="ARM-type_fold"/>
</dbReference>
<feature type="compositionally biased region" description="Acidic residues" evidence="2">
    <location>
        <begin position="1401"/>
        <end position="1417"/>
    </location>
</feature>
<feature type="compositionally biased region" description="Basic and acidic residues" evidence="2">
    <location>
        <begin position="262"/>
        <end position="271"/>
    </location>
</feature>
<feature type="compositionally biased region" description="Basic and acidic residues" evidence="2">
    <location>
        <begin position="1561"/>
        <end position="1576"/>
    </location>
</feature>
<dbReference type="PANTHER" id="PTHR45670:SF1">
    <property type="entry name" value="E3 UBIQUITIN-PROTEIN LIGASE HECTD1"/>
    <property type="match status" value="1"/>
</dbReference>
<feature type="compositionally biased region" description="Low complexity" evidence="2">
    <location>
        <begin position="1503"/>
        <end position="1518"/>
    </location>
</feature>
<dbReference type="InterPro" id="IPR045322">
    <property type="entry name" value="HECTD1/TRIP12-like"/>
</dbReference>
<dbReference type="Proteomes" id="UP000030708">
    <property type="component" value="Unassembled WGS sequence"/>
</dbReference>
<evidence type="ECO:0000256" key="2">
    <source>
        <dbReference type="SAM" id="MobiDB-lite"/>
    </source>
</evidence>